<dbReference type="InterPro" id="IPR019903">
    <property type="entry name" value="RIC_family"/>
</dbReference>
<dbReference type="NCBIfam" id="TIGR03652">
    <property type="entry name" value="FeS_repair_RIC"/>
    <property type="match status" value="1"/>
</dbReference>
<dbReference type="GO" id="GO:0005737">
    <property type="term" value="C:cytoplasm"/>
    <property type="evidence" value="ECO:0007669"/>
    <property type="project" value="UniProtKB-SubCell"/>
</dbReference>
<reference evidence="6 8" key="1">
    <citation type="submission" date="2018-06" db="EMBL/GenBank/DDBJ databases">
        <title>Spirosoma sp. HMF3257 Genome sequencing and assembly.</title>
        <authorList>
            <person name="Kang H."/>
            <person name="Cha I."/>
            <person name="Kim H."/>
            <person name="Kang J."/>
            <person name="Joh K."/>
        </authorList>
    </citation>
    <scope>NUCLEOTIDE SEQUENCE [LARGE SCALE GENOMIC DNA]</scope>
    <source>
        <strain evidence="6 8">HMF3257</strain>
    </source>
</reference>
<evidence type="ECO:0000256" key="2">
    <source>
        <dbReference type="ARBA" id="ARBA00022490"/>
    </source>
</evidence>
<keyword evidence="8" id="KW-1185">Reference proteome</keyword>
<evidence type="ECO:0000256" key="1">
    <source>
        <dbReference type="ARBA" id="ARBA00004496"/>
    </source>
</evidence>
<dbReference type="EMBL" id="QLII01000002">
    <property type="protein sequence ID" value="RAI73042.1"/>
    <property type="molecule type" value="Genomic_DNA"/>
</dbReference>
<evidence type="ECO:0000256" key="4">
    <source>
        <dbReference type="ARBA" id="ARBA00023004"/>
    </source>
</evidence>
<keyword evidence="2" id="KW-0963">Cytoplasm</keyword>
<evidence type="ECO:0000313" key="6">
    <source>
        <dbReference type="EMBL" id="RAI73042.1"/>
    </source>
</evidence>
<dbReference type="InterPro" id="IPR012312">
    <property type="entry name" value="Hemerythrin-like"/>
</dbReference>
<dbReference type="EMBL" id="QLII01000002">
    <property type="protein sequence ID" value="RAI73172.1"/>
    <property type="molecule type" value="Genomic_DNA"/>
</dbReference>
<gene>
    <name evidence="6" type="primary">ric</name>
    <name evidence="6" type="ORF">HMF3257_37180</name>
    <name evidence="7" type="ORF">HMF3257_37950</name>
</gene>
<dbReference type="AlphaFoldDB" id="A0A327NDA0"/>
<dbReference type="Pfam" id="PF04405">
    <property type="entry name" value="ScdA_N"/>
    <property type="match status" value="1"/>
</dbReference>
<evidence type="ECO:0000313" key="8">
    <source>
        <dbReference type="Proteomes" id="UP000249016"/>
    </source>
</evidence>
<dbReference type="PANTHER" id="PTHR36438">
    <property type="entry name" value="IRON-SULFUR CLUSTER REPAIR PROTEIN YTFE"/>
    <property type="match status" value="1"/>
</dbReference>
<protein>
    <submittedName>
        <fullName evidence="6">Iron-sulfur cluster repair di-iron protein</fullName>
    </submittedName>
</protein>
<evidence type="ECO:0000256" key="3">
    <source>
        <dbReference type="ARBA" id="ARBA00022723"/>
    </source>
</evidence>
<dbReference type="Proteomes" id="UP000249016">
    <property type="component" value="Unassembled WGS sequence"/>
</dbReference>
<accession>A0A327NDA0</accession>
<evidence type="ECO:0000313" key="7">
    <source>
        <dbReference type="EMBL" id="RAI73172.1"/>
    </source>
</evidence>
<keyword evidence="4" id="KW-0408">Iron</keyword>
<keyword evidence="3" id="KW-0479">Metal-binding</keyword>
<dbReference type="OrthoDB" id="9797132at2"/>
<dbReference type="Gene3D" id="1.20.120.520">
    <property type="entry name" value="nmb1532 protein domain like"/>
    <property type="match status" value="1"/>
</dbReference>
<dbReference type="GO" id="GO:0046872">
    <property type="term" value="F:metal ion binding"/>
    <property type="evidence" value="ECO:0007669"/>
    <property type="project" value="UniProtKB-KW"/>
</dbReference>
<name>A0A327NDA0_9BACT</name>
<organism evidence="6 8">
    <name type="scientific">Spirosoma telluris</name>
    <dbReference type="NCBI Taxonomy" id="2183553"/>
    <lineage>
        <taxon>Bacteria</taxon>
        <taxon>Pseudomonadati</taxon>
        <taxon>Bacteroidota</taxon>
        <taxon>Cytophagia</taxon>
        <taxon>Cytophagales</taxon>
        <taxon>Cytophagaceae</taxon>
        <taxon>Spirosoma</taxon>
    </lineage>
</organism>
<dbReference type="RefSeq" id="WP_111350790.1">
    <property type="nucleotide sequence ID" value="NZ_QLII01000002.1"/>
</dbReference>
<proteinExistence type="predicted"/>
<dbReference type="Pfam" id="PF01814">
    <property type="entry name" value="Hemerythrin"/>
    <property type="match status" value="1"/>
</dbReference>
<sequence length="242" mass="27318">MEMAFDFETPALTVGEIVAAHIRTAEVFKRLNIDFCCNGKRTLFEACVRANVPLKTVVETLHKLPTEERRSSEKFDEWELGFLADYVLAVHHGYLYDNLPFIEELVVKVAAKHGDRYPALLLVQQAYVVLKADLLAHLQKEEIALFPIIKELAAAKRKPATLLTGRPLSIKAPVACMEHEHQDAGSLLFQIRELTNDYTPPADACNSHRLMLAKLAELEADLMQHIHLENNILFPKAIALEK</sequence>
<dbReference type="PANTHER" id="PTHR36438:SF1">
    <property type="entry name" value="IRON-SULFUR CLUSTER REPAIR PROTEIN YTFE"/>
    <property type="match status" value="1"/>
</dbReference>
<evidence type="ECO:0000259" key="5">
    <source>
        <dbReference type="Pfam" id="PF01814"/>
    </source>
</evidence>
<feature type="domain" description="Hemerythrin-like" evidence="5">
    <location>
        <begin position="87"/>
        <end position="237"/>
    </location>
</feature>
<comment type="caution">
    <text evidence="6">The sequence shown here is derived from an EMBL/GenBank/DDBJ whole genome shotgun (WGS) entry which is preliminary data.</text>
</comment>
<comment type="subcellular location">
    <subcellularLocation>
        <location evidence="1">Cytoplasm</location>
    </subcellularLocation>
</comment>